<proteinExistence type="predicted"/>
<protein>
    <submittedName>
        <fullName evidence="2">Uncharacterized protein</fullName>
    </submittedName>
</protein>
<accession>A0A1A7RDE8</accession>
<evidence type="ECO:0000313" key="2">
    <source>
        <dbReference type="EMBL" id="OBX29981.1"/>
    </source>
</evidence>
<dbReference type="AlphaFoldDB" id="A0A1A7RDE8"/>
<reference evidence="3" key="1">
    <citation type="submission" date="2016-06" db="EMBL/GenBank/DDBJ databases">
        <authorList>
            <person name="Radolfova-Krizova L."/>
            <person name="Nemec A."/>
        </authorList>
    </citation>
    <scope>NUCLEOTIDE SEQUENCE [LARGE SCALE GENOMIC DNA]</scope>
    <source>
        <strain evidence="3">ANC 4275</strain>
    </source>
</reference>
<comment type="caution">
    <text evidence="2">The sequence shown here is derived from an EMBL/GenBank/DDBJ whole genome shotgun (WGS) entry which is preliminary data.</text>
</comment>
<dbReference type="EMBL" id="LZDS01000001">
    <property type="protein sequence ID" value="OBX29981.1"/>
    <property type="molecule type" value="Genomic_DNA"/>
</dbReference>
<keyword evidence="3" id="KW-1185">Reference proteome</keyword>
<name>A0A1A7RDE8_9GAMM</name>
<dbReference type="RefSeq" id="WP_067761323.1">
    <property type="nucleotide sequence ID" value="NZ_LZDS01000001.1"/>
</dbReference>
<dbReference type="Proteomes" id="UP000185753">
    <property type="component" value="Unassembled WGS sequence"/>
</dbReference>
<keyword evidence="1" id="KW-0175">Coiled coil</keyword>
<evidence type="ECO:0000313" key="3">
    <source>
        <dbReference type="Proteomes" id="UP000185753"/>
    </source>
</evidence>
<gene>
    <name evidence="2" type="ORF">A9J31_00230</name>
</gene>
<evidence type="ECO:0000256" key="1">
    <source>
        <dbReference type="SAM" id="Coils"/>
    </source>
</evidence>
<dbReference type="STRING" id="1443941.A9J31_00230"/>
<sequence length="476" mass="55556">MDALIKAQLIKEIHDLTYKLEHRSLSLYETAISKKRIHDIFACCDEPIFQKQILEYKALTQPEVAAQTFALQTPFALSFRGYFLEHEMLENALYAQPDAGWAFMHEENLGWQIWLIPAPSRTALISEWGDFSRCYDWLLEQQQIYRCLATDNEISSLTVPLRIDQQTLKHDRLIEQQNELELRSMQPAILIKDEIETQYNLANETLAQKQQVHVARENHHIEEQTAFDNLALTPLAHTTQTFPEFIHIGALHAQLIPPVHDVLNTQQIFALDVSSQNELGTYIDFVLHLSEFNSWEACPCYIAEQLDKQSQFIKYLVLLGAENQMEAIRLASLFAEQNSHYIASLKVISNTELDIFIDQPEQLYQYYQNAELLWNKDHYFPFIPAAYIHTQKFLHFDEMDADFETPVLLLQERNKIRLIHGEKRMALSQVEHAYPYLLLNRQQGINWQTIQHVIQQLTPPIQVTQLYTALKAHIQE</sequence>
<feature type="coiled-coil region" evidence="1">
    <location>
        <begin position="163"/>
        <end position="212"/>
    </location>
</feature>
<organism evidence="2 3">
    <name type="scientific">Acinetobacter gandensis</name>
    <dbReference type="NCBI Taxonomy" id="1443941"/>
    <lineage>
        <taxon>Bacteria</taxon>
        <taxon>Pseudomonadati</taxon>
        <taxon>Pseudomonadota</taxon>
        <taxon>Gammaproteobacteria</taxon>
        <taxon>Moraxellales</taxon>
        <taxon>Moraxellaceae</taxon>
        <taxon>Acinetobacter</taxon>
    </lineage>
</organism>
<dbReference type="OrthoDB" id="6712359at2"/>